<evidence type="ECO:0008006" key="4">
    <source>
        <dbReference type="Google" id="ProtNLM"/>
    </source>
</evidence>
<dbReference type="Proteomes" id="UP001164929">
    <property type="component" value="Chromosome 9"/>
</dbReference>
<accession>A0AAD6MGP3</accession>
<dbReference type="EMBL" id="JAQIZT010000009">
    <property type="protein sequence ID" value="KAJ6983972.1"/>
    <property type="molecule type" value="Genomic_DNA"/>
</dbReference>
<proteinExistence type="predicted"/>
<evidence type="ECO:0000313" key="3">
    <source>
        <dbReference type="Proteomes" id="UP001164929"/>
    </source>
</evidence>
<organism evidence="2 3">
    <name type="scientific">Populus alba x Populus x berolinensis</name>
    <dbReference type="NCBI Taxonomy" id="444605"/>
    <lineage>
        <taxon>Eukaryota</taxon>
        <taxon>Viridiplantae</taxon>
        <taxon>Streptophyta</taxon>
        <taxon>Embryophyta</taxon>
        <taxon>Tracheophyta</taxon>
        <taxon>Spermatophyta</taxon>
        <taxon>Magnoliopsida</taxon>
        <taxon>eudicotyledons</taxon>
        <taxon>Gunneridae</taxon>
        <taxon>Pentapetalae</taxon>
        <taxon>rosids</taxon>
        <taxon>fabids</taxon>
        <taxon>Malpighiales</taxon>
        <taxon>Salicaceae</taxon>
        <taxon>Saliceae</taxon>
        <taxon>Populus</taxon>
    </lineage>
</organism>
<sequence>MLVLSFLSSSSSPLTLCCTYTTNPVLREDILDDTFEYRHVGAPSLKSPNFSLRIASSLKVSGVAIESSTKPWVGPLRDTSPGATQIMLFRSEQNRK</sequence>
<feature type="signal peptide" evidence="1">
    <location>
        <begin position="1"/>
        <end position="17"/>
    </location>
</feature>
<feature type="chain" id="PRO_5042211438" description="Secreted protein" evidence="1">
    <location>
        <begin position="18"/>
        <end position="96"/>
    </location>
</feature>
<evidence type="ECO:0000313" key="2">
    <source>
        <dbReference type="EMBL" id="KAJ6983972.1"/>
    </source>
</evidence>
<evidence type="ECO:0000256" key="1">
    <source>
        <dbReference type="SAM" id="SignalP"/>
    </source>
</evidence>
<comment type="caution">
    <text evidence="2">The sequence shown here is derived from an EMBL/GenBank/DDBJ whole genome shotgun (WGS) entry which is preliminary data.</text>
</comment>
<protein>
    <recommendedName>
        <fullName evidence="4">Secreted protein</fullName>
    </recommendedName>
</protein>
<reference evidence="2" key="1">
    <citation type="journal article" date="2023" name="Mol. Ecol. Resour.">
        <title>Chromosome-level genome assembly of a triploid poplar Populus alba 'Berolinensis'.</title>
        <authorList>
            <person name="Chen S."/>
            <person name="Yu Y."/>
            <person name="Wang X."/>
            <person name="Wang S."/>
            <person name="Zhang T."/>
            <person name="Zhou Y."/>
            <person name="He R."/>
            <person name="Meng N."/>
            <person name="Wang Y."/>
            <person name="Liu W."/>
            <person name="Liu Z."/>
            <person name="Liu J."/>
            <person name="Guo Q."/>
            <person name="Huang H."/>
            <person name="Sederoff R.R."/>
            <person name="Wang G."/>
            <person name="Qu G."/>
            <person name="Chen S."/>
        </authorList>
    </citation>
    <scope>NUCLEOTIDE SEQUENCE</scope>
    <source>
        <strain evidence="2">SC-2020</strain>
    </source>
</reference>
<keyword evidence="1" id="KW-0732">Signal</keyword>
<name>A0AAD6MGP3_9ROSI</name>
<keyword evidence="3" id="KW-1185">Reference proteome</keyword>
<gene>
    <name evidence="2" type="ORF">NC653_022254</name>
</gene>
<dbReference type="AlphaFoldDB" id="A0AAD6MGP3"/>